<feature type="domain" description="B12-binding" evidence="9">
    <location>
        <begin position="42"/>
        <end position="178"/>
    </location>
</feature>
<keyword evidence="3" id="KW-0489">Methyltransferase</keyword>
<dbReference type="EMBL" id="CP016804">
    <property type="protein sequence ID" value="APE95665.1"/>
    <property type="molecule type" value="Genomic_DNA"/>
</dbReference>
<dbReference type="Gene3D" id="3.40.50.280">
    <property type="entry name" value="Cobalamin-binding domain"/>
    <property type="match status" value="1"/>
</dbReference>
<protein>
    <submittedName>
        <fullName evidence="10">Fe-S oxidoreductase</fullName>
    </submittedName>
</protein>
<comment type="similarity">
    <text evidence="2">Belongs to the methylamine corrinoid protein family.</text>
</comment>
<evidence type="ECO:0000256" key="6">
    <source>
        <dbReference type="ARBA" id="ARBA00022723"/>
    </source>
</evidence>
<reference evidence="13" key="2">
    <citation type="submission" date="2016-08" db="EMBL/GenBank/DDBJ databases">
        <title>Discovery of first anaerobic lithoheterotrophic haloarchae widely represented in hypersaline habitats.</title>
        <authorList>
            <person name="Sorokin D.Y."/>
            <person name="Kublanov I.V."/>
            <person name="Roman P."/>
            <person name="Sinninghe Damste J.S."/>
            <person name="Golyshin P.N."/>
            <person name="Rojo D."/>
            <person name="Ciordia S."/>
            <person name="Mena Md.C."/>
            <person name="Ferrer M."/>
            <person name="Smedile F."/>
            <person name="Messina E."/>
            <person name="La Cono V."/>
            <person name="Yakimov M.M."/>
        </authorList>
    </citation>
    <scope>NUCLEOTIDE SEQUENCE [LARGE SCALE GENOMIC DNA]</scope>
    <source>
        <strain evidence="13">HSR6</strain>
    </source>
</reference>
<keyword evidence="8" id="KW-0411">Iron-sulfur</keyword>
<dbReference type="SUPFAM" id="SSF52242">
    <property type="entry name" value="Cobalamin (vitamin B12)-binding domain"/>
    <property type="match status" value="1"/>
</dbReference>
<accession>A0A1D8S4T6</accession>
<organism evidence="10 12">
    <name type="scientific">Halodesulfurarchaeum formicicum</name>
    <dbReference type="NCBI Taxonomy" id="1873524"/>
    <lineage>
        <taxon>Archaea</taxon>
        <taxon>Methanobacteriati</taxon>
        <taxon>Methanobacteriota</taxon>
        <taxon>Stenosarchaea group</taxon>
        <taxon>Halobacteria</taxon>
        <taxon>Halobacteriales</taxon>
        <taxon>Halobacteriaceae</taxon>
        <taxon>Halodesulfurarchaeum</taxon>
    </lineage>
</organism>
<dbReference type="InterPro" id="IPR026447">
    <property type="entry name" value="B12_SAM_Ta0216"/>
</dbReference>
<dbReference type="InterPro" id="IPR006638">
    <property type="entry name" value="Elp3/MiaA/NifB-like_rSAM"/>
</dbReference>
<dbReference type="Proteomes" id="UP000185608">
    <property type="component" value="Chromosome"/>
</dbReference>
<dbReference type="SFLD" id="SFLDS00029">
    <property type="entry name" value="Radical_SAM"/>
    <property type="match status" value="1"/>
</dbReference>
<dbReference type="InterPro" id="IPR058240">
    <property type="entry name" value="rSAM_sf"/>
</dbReference>
<evidence type="ECO:0000256" key="3">
    <source>
        <dbReference type="ARBA" id="ARBA00022603"/>
    </source>
</evidence>
<evidence type="ECO:0000259" key="9">
    <source>
        <dbReference type="PROSITE" id="PS51332"/>
    </source>
</evidence>
<evidence type="ECO:0000256" key="7">
    <source>
        <dbReference type="ARBA" id="ARBA00023004"/>
    </source>
</evidence>
<dbReference type="SUPFAM" id="SSF102114">
    <property type="entry name" value="Radical SAM enzymes"/>
    <property type="match status" value="1"/>
</dbReference>
<dbReference type="GO" id="GO:0051536">
    <property type="term" value="F:iron-sulfur cluster binding"/>
    <property type="evidence" value="ECO:0007669"/>
    <property type="project" value="UniProtKB-KW"/>
</dbReference>
<evidence type="ECO:0000313" key="13">
    <source>
        <dbReference type="Proteomes" id="UP000186165"/>
    </source>
</evidence>
<dbReference type="EMBL" id="CP016070">
    <property type="protein sequence ID" value="AOW80362.1"/>
    <property type="molecule type" value="Genomic_DNA"/>
</dbReference>
<keyword evidence="6" id="KW-0479">Metal-binding</keyword>
<evidence type="ECO:0000256" key="2">
    <source>
        <dbReference type="ARBA" id="ARBA00010854"/>
    </source>
</evidence>
<dbReference type="InterPro" id="IPR006158">
    <property type="entry name" value="Cobalamin-bd"/>
</dbReference>
<dbReference type="PANTHER" id="PTHR43409:SF7">
    <property type="entry name" value="BLL1977 PROTEIN"/>
    <property type="match status" value="1"/>
</dbReference>
<dbReference type="STRING" id="1873524.HSR6_1217"/>
<dbReference type="InterPro" id="IPR051198">
    <property type="entry name" value="BchE-like"/>
</dbReference>
<dbReference type="Proteomes" id="UP000186165">
    <property type="component" value="Chromosome"/>
</dbReference>
<sequence>MGMKTLGLDGVTDMFVSKPDVTFFHPPSIYDFRERPEVIGPISDVIPSSPVFEMYPIGLTSIADTLERNGYNAQIVNLAHEMLVDSEFDVEREIAESDAWMFGVDLHWLPHAHGAIEVARLIKKHHPEAPVVFGGLSSTYFHEDLIEYPSVDYVVRGDSTEEPVAKLVETVKTGGDLSEVPNLTYQEDGETVVNELTYMPEALDDSSIPSYTYAVKSVFKYGSVRKVIPHRGWLDKPITMLLTSRGCRHACSFCGGANSYGDVHGRQEPAFRSPEKLIEDIRTIRSFSEGPIFVVHDLRMGGWDYAQEFFDRLADEDVPNEFIFELFGPADEEYFRMIDEAVESYSLELSPESHVPGVRKEMGKFAVSNEAIENTMRAALDNGCQNIDLFYMIGLPDQTYEDAVGCVEYAEHILEDIDDERIIPFVAPYAPFLDPGSPAFEQREEYGFEVHADSLEDYRQLLLEPSWKRMLSYETEHLSRDDIADATYEAARKMNTLKYEHGLLEQDTYETMMERLETSEELVNRVDEVYENTPESERDEELKALFDEYSAFDDFGENSIAGADELWWPSNGFRNGLALAGLGAKLLVQDLKQRFTNGRAVKK</sequence>
<dbReference type="SMART" id="SM00729">
    <property type="entry name" value="Elp3"/>
    <property type="match status" value="1"/>
</dbReference>
<dbReference type="PANTHER" id="PTHR43409">
    <property type="entry name" value="ANAEROBIC MAGNESIUM-PROTOPORPHYRIN IX MONOMETHYL ESTER CYCLASE-RELATED"/>
    <property type="match status" value="1"/>
</dbReference>
<gene>
    <name evidence="11" type="ORF">HSR6_1217</name>
    <name evidence="10" type="ORF">HTSR_1182</name>
</gene>
<dbReference type="GeneID" id="30417741"/>
<dbReference type="PROSITE" id="PS51332">
    <property type="entry name" value="B12_BINDING"/>
    <property type="match status" value="1"/>
</dbReference>
<dbReference type="Pfam" id="PF04055">
    <property type="entry name" value="Radical_SAM"/>
    <property type="match status" value="1"/>
</dbReference>
<evidence type="ECO:0000256" key="1">
    <source>
        <dbReference type="ARBA" id="ARBA00001966"/>
    </source>
</evidence>
<dbReference type="InterPro" id="IPR036724">
    <property type="entry name" value="Cobalamin-bd_sf"/>
</dbReference>
<comment type="cofactor">
    <cofactor evidence="1">
        <name>[4Fe-4S] cluster</name>
        <dbReference type="ChEBI" id="CHEBI:49883"/>
    </cofactor>
</comment>
<dbReference type="InterPro" id="IPR007197">
    <property type="entry name" value="rSAM"/>
</dbReference>
<dbReference type="AlphaFoldDB" id="A0A1D8S4T6"/>
<dbReference type="Pfam" id="PF02310">
    <property type="entry name" value="B12-binding"/>
    <property type="match status" value="1"/>
</dbReference>
<evidence type="ECO:0000313" key="12">
    <source>
        <dbReference type="Proteomes" id="UP000185608"/>
    </source>
</evidence>
<dbReference type="GO" id="GO:0031419">
    <property type="term" value="F:cobalamin binding"/>
    <property type="evidence" value="ECO:0007669"/>
    <property type="project" value="InterPro"/>
</dbReference>
<keyword evidence="7" id="KW-0408">Iron</keyword>
<evidence type="ECO:0000256" key="4">
    <source>
        <dbReference type="ARBA" id="ARBA00022679"/>
    </source>
</evidence>
<dbReference type="InterPro" id="IPR013785">
    <property type="entry name" value="Aldolase_TIM"/>
</dbReference>
<dbReference type="GO" id="GO:0046872">
    <property type="term" value="F:metal ion binding"/>
    <property type="evidence" value="ECO:0007669"/>
    <property type="project" value="UniProtKB-KW"/>
</dbReference>
<accession>A0A1J1ADL2</accession>
<dbReference type="InterPro" id="IPR034466">
    <property type="entry name" value="Methyltransferase_Class_B"/>
</dbReference>
<name>A0A1D8S4T6_9EURY</name>
<reference evidence="10 12" key="1">
    <citation type="submission" date="2016-06" db="EMBL/GenBank/DDBJ databases">
        <title>Discovery of anaerobic lithoheterotrophic haloarchaeon capable of sulfur respiration by hydrogen and formate.</title>
        <authorList>
            <person name="Sorokin D.Y."/>
            <person name="Kublanov I.V."/>
            <person name="Roman P."/>
            <person name="Sinninghe Damste J.S."/>
            <person name="Golyshin P.N."/>
            <person name="Rojo D."/>
            <person name="Ciordia S."/>
            <person name="Mena Md.C."/>
            <person name="Ferrer M."/>
            <person name="Smedile F."/>
            <person name="Messina E."/>
            <person name="La Cono V."/>
            <person name="Yakimov M.M."/>
        </authorList>
    </citation>
    <scope>NUCLEOTIDE SEQUENCE [LARGE SCALE GENOMIC DNA]</scope>
    <source>
        <strain evidence="10 12">HTSR1</strain>
    </source>
</reference>
<dbReference type="OrthoDB" id="2305at2157"/>
<evidence type="ECO:0000256" key="8">
    <source>
        <dbReference type="ARBA" id="ARBA00023014"/>
    </source>
</evidence>
<dbReference type="CDD" id="cd02068">
    <property type="entry name" value="radical_SAM_B12_BD"/>
    <property type="match status" value="1"/>
</dbReference>
<dbReference type="SFLD" id="SFLDG01082">
    <property type="entry name" value="B12-binding_domain_containing"/>
    <property type="match status" value="1"/>
</dbReference>
<keyword evidence="5" id="KW-0949">S-adenosyl-L-methionine</keyword>
<dbReference type="GO" id="GO:0003824">
    <property type="term" value="F:catalytic activity"/>
    <property type="evidence" value="ECO:0007669"/>
    <property type="project" value="InterPro"/>
</dbReference>
<evidence type="ECO:0000313" key="10">
    <source>
        <dbReference type="EMBL" id="AOW80362.1"/>
    </source>
</evidence>
<dbReference type="KEGG" id="hhsr:HSR6_1217"/>
<dbReference type="SFLD" id="SFLDF00326">
    <property type="entry name" value="5''-pyrrole_methytransferase"/>
    <property type="match status" value="1"/>
</dbReference>
<dbReference type="RefSeq" id="WP_198400400.1">
    <property type="nucleotide sequence ID" value="NZ_CP016070.1"/>
</dbReference>
<evidence type="ECO:0000256" key="5">
    <source>
        <dbReference type="ARBA" id="ARBA00022691"/>
    </source>
</evidence>
<reference evidence="11" key="3">
    <citation type="journal article" date="2017" name="ISME J.">
        <title>Discovery of anaerobic lithoheterotrophic haloarchaea, ubiquitous in hypersaline habitats.</title>
        <authorList>
            <person name="Sorokin D.Y."/>
            <person name="Messina E."/>
            <person name="Smedile F."/>
            <person name="Roman P."/>
            <person name="Damste J.S.S."/>
            <person name="Ciordia S."/>
            <person name="Mena M.C."/>
            <person name="Ferrer M."/>
            <person name="Golyshin P.N."/>
            <person name="Kublanov I.V."/>
            <person name="Samarov N.I."/>
            <person name="Toshchakov S.V."/>
            <person name="La Cono V."/>
            <person name="Yakimov M.M."/>
        </authorList>
    </citation>
    <scope>NUCLEOTIDE SEQUENCE</scope>
    <source>
        <strain evidence="11">HSR6</strain>
    </source>
</reference>
<dbReference type="NCBIfam" id="TIGR04190">
    <property type="entry name" value="B12_SAM_Ta0216"/>
    <property type="match status" value="1"/>
</dbReference>
<dbReference type="SFLD" id="SFLDG01123">
    <property type="entry name" value="methyltransferase_(Class_B)"/>
    <property type="match status" value="1"/>
</dbReference>
<proteinExistence type="inferred from homology"/>
<dbReference type="Gene3D" id="3.20.20.70">
    <property type="entry name" value="Aldolase class I"/>
    <property type="match status" value="1"/>
</dbReference>
<dbReference type="KEGG" id="halh:HTSR_1182"/>
<evidence type="ECO:0000313" key="11">
    <source>
        <dbReference type="EMBL" id="APE95665.1"/>
    </source>
</evidence>
<keyword evidence="4" id="KW-0808">Transferase</keyword>
<keyword evidence="13" id="KW-1185">Reference proteome</keyword>